<comment type="function">
    <text evidence="6">Redox regulated molecular chaperone. Protects both thermally unfolding and oxidatively damaged proteins from irreversible aggregation. Plays an important role in the bacterial defense system toward oxidative stress.</text>
</comment>
<keyword evidence="1 6" id="KW-0963">Cytoplasm</keyword>
<evidence type="ECO:0000313" key="8">
    <source>
        <dbReference type="Proteomes" id="UP001408594"/>
    </source>
</evidence>
<name>A0ABP9WQ38_9GAMM</name>
<accession>A0ABP9WQ38</accession>
<dbReference type="InterPro" id="IPR000397">
    <property type="entry name" value="Heat_shock_Hsp33"/>
</dbReference>
<comment type="caution">
    <text evidence="7">The sequence shown here is derived from an EMBL/GenBank/DDBJ whole genome shotgun (WGS) entry which is preliminary data.</text>
</comment>
<organism evidence="7 8">
    <name type="scientific">Microbulbifer aestuariivivens</name>
    <dbReference type="NCBI Taxonomy" id="1908308"/>
    <lineage>
        <taxon>Bacteria</taxon>
        <taxon>Pseudomonadati</taxon>
        <taxon>Pseudomonadota</taxon>
        <taxon>Gammaproteobacteria</taxon>
        <taxon>Cellvibrionales</taxon>
        <taxon>Microbulbiferaceae</taxon>
        <taxon>Microbulbifer</taxon>
    </lineage>
</organism>
<keyword evidence="4 6" id="KW-0143">Chaperone</keyword>
<dbReference type="SUPFAM" id="SSF118352">
    <property type="entry name" value="HSP33 redox switch-like"/>
    <property type="match status" value="1"/>
</dbReference>
<reference evidence="7 8" key="1">
    <citation type="submission" date="2024-02" db="EMBL/GenBank/DDBJ databases">
        <title>Microbulbifer aestuariivivens NBRC 112533.</title>
        <authorList>
            <person name="Ichikawa N."/>
            <person name="Katano-Makiyama Y."/>
            <person name="Hidaka K."/>
        </authorList>
    </citation>
    <scope>NUCLEOTIDE SEQUENCE [LARGE SCALE GENOMIC DNA]</scope>
    <source>
        <strain evidence="7 8">NBRC 112533</strain>
    </source>
</reference>
<comment type="similarity">
    <text evidence="6">Belongs to the HSP33 family.</text>
</comment>
<keyword evidence="3 6" id="KW-1015">Disulfide bond</keyword>
<dbReference type="PIRSF" id="PIRSF005261">
    <property type="entry name" value="Heat_shock_Hsp33"/>
    <property type="match status" value="1"/>
</dbReference>
<evidence type="ECO:0000256" key="5">
    <source>
        <dbReference type="ARBA" id="ARBA00023284"/>
    </source>
</evidence>
<evidence type="ECO:0000256" key="6">
    <source>
        <dbReference type="HAMAP-Rule" id="MF_00117"/>
    </source>
</evidence>
<feature type="disulfide bond" description="Redox-active" evidence="6">
    <location>
        <begin position="267"/>
        <end position="270"/>
    </location>
</feature>
<dbReference type="Gene3D" id="1.10.287.480">
    <property type="entry name" value="helix hairpin bin"/>
    <property type="match status" value="1"/>
</dbReference>
<keyword evidence="8" id="KW-1185">Reference proteome</keyword>
<keyword evidence="5 6" id="KW-0676">Redox-active center</keyword>
<proteinExistence type="inferred from homology"/>
<dbReference type="InterPro" id="IPR016153">
    <property type="entry name" value="Heat_shock_Hsp33_N"/>
</dbReference>
<dbReference type="SUPFAM" id="SSF64397">
    <property type="entry name" value="Hsp33 domain"/>
    <property type="match status" value="1"/>
</dbReference>
<feature type="disulfide bond" description="Redox-active" evidence="6">
    <location>
        <begin position="233"/>
        <end position="235"/>
    </location>
</feature>
<dbReference type="PANTHER" id="PTHR30111">
    <property type="entry name" value="33 KDA CHAPERONIN"/>
    <property type="match status" value="1"/>
</dbReference>
<dbReference type="InterPro" id="IPR023212">
    <property type="entry name" value="Hsp33_helix_hairpin_bin_dom_sf"/>
</dbReference>
<dbReference type="Gene3D" id="3.55.30.10">
    <property type="entry name" value="Hsp33 domain"/>
    <property type="match status" value="1"/>
</dbReference>
<dbReference type="Proteomes" id="UP001408594">
    <property type="component" value="Unassembled WGS sequence"/>
</dbReference>
<dbReference type="Pfam" id="PF01430">
    <property type="entry name" value="HSP33"/>
    <property type="match status" value="1"/>
</dbReference>
<sequence length="293" mass="32386">MSDQLERFIFSNHDIRGQVVTLTDAYQAVLDNNPQLPQAVKRLLGEFLAAACLLSTTLKFEGLLALQARGEGDVPLIMAECTHHSDLRGIAHLAEGAEIADDATLQQLIGGRGVLAITVEPERGERYQGIVPLERETLAECLEDYFTQSEQLATRFWIESSPSTVGGIMLQVLPGNNAASATDNADAWETAGHLASTVTAEELHDLPHDQLLHRLFHQLNPETLGTANIRFKCSCSRERSARALIAMGPEEVYQLLEQQDGVIQADCQFCNAQYRFDREQVETLFNAPPHTLH</sequence>
<comment type="PTM">
    <text evidence="6">Under oxidizing conditions two disulfide bonds are formed involving the reactive cysteines. Under reducing conditions zinc is bound to the reactive cysteines and the protein is inactive.</text>
</comment>
<protein>
    <recommendedName>
        <fullName evidence="6">33 kDa chaperonin</fullName>
    </recommendedName>
    <alternativeName>
        <fullName evidence="6">Heat shock protein 33 homolog</fullName>
        <shortName evidence="6">HSP33</shortName>
    </alternativeName>
</protein>
<dbReference type="NCBIfam" id="NF001033">
    <property type="entry name" value="PRK00114.1"/>
    <property type="match status" value="1"/>
</dbReference>
<dbReference type="PANTHER" id="PTHR30111:SF1">
    <property type="entry name" value="33 KDA CHAPERONIN"/>
    <property type="match status" value="1"/>
</dbReference>
<dbReference type="Gene3D" id="3.90.1280.10">
    <property type="entry name" value="HSP33 redox switch-like"/>
    <property type="match status" value="1"/>
</dbReference>
<evidence type="ECO:0000256" key="2">
    <source>
        <dbReference type="ARBA" id="ARBA00022833"/>
    </source>
</evidence>
<dbReference type="RefSeq" id="WP_345550923.1">
    <property type="nucleotide sequence ID" value="NZ_BAABRT010000013.1"/>
</dbReference>
<evidence type="ECO:0000256" key="4">
    <source>
        <dbReference type="ARBA" id="ARBA00023186"/>
    </source>
</evidence>
<gene>
    <name evidence="6 7" type="primary">hslO</name>
    <name evidence="7" type="ORF">Maes01_01885</name>
</gene>
<evidence type="ECO:0000256" key="1">
    <source>
        <dbReference type="ARBA" id="ARBA00022490"/>
    </source>
</evidence>
<evidence type="ECO:0000313" key="7">
    <source>
        <dbReference type="EMBL" id="GAA5525319.1"/>
    </source>
</evidence>
<comment type="subcellular location">
    <subcellularLocation>
        <location evidence="6">Cytoplasm</location>
    </subcellularLocation>
</comment>
<dbReference type="EMBL" id="BAABRT010000013">
    <property type="protein sequence ID" value="GAA5525319.1"/>
    <property type="molecule type" value="Genomic_DNA"/>
</dbReference>
<dbReference type="HAMAP" id="MF_00117">
    <property type="entry name" value="HslO"/>
    <property type="match status" value="1"/>
</dbReference>
<keyword evidence="2 6" id="KW-0862">Zinc</keyword>
<dbReference type="CDD" id="cd00498">
    <property type="entry name" value="Hsp33"/>
    <property type="match status" value="1"/>
</dbReference>
<evidence type="ECO:0000256" key="3">
    <source>
        <dbReference type="ARBA" id="ARBA00023157"/>
    </source>
</evidence>
<dbReference type="InterPro" id="IPR016154">
    <property type="entry name" value="Heat_shock_Hsp33_C"/>
</dbReference>